<evidence type="ECO:0000313" key="2">
    <source>
        <dbReference type="Proteomes" id="UP000016932"/>
    </source>
</evidence>
<protein>
    <submittedName>
        <fullName evidence="1">Uncharacterized protein</fullName>
    </submittedName>
</protein>
<dbReference type="AlphaFoldDB" id="N1Q9W1"/>
<dbReference type="RefSeq" id="XP_007922190.1">
    <property type="nucleotide sequence ID" value="XM_007923999.1"/>
</dbReference>
<accession>N1Q9W1</accession>
<dbReference type="InterPro" id="IPR038883">
    <property type="entry name" value="AN11006-like"/>
</dbReference>
<dbReference type="PANTHER" id="PTHR42085:SF1">
    <property type="entry name" value="F-BOX DOMAIN-CONTAINING PROTEIN"/>
    <property type="match status" value="1"/>
</dbReference>
<reference evidence="1 2" key="1">
    <citation type="journal article" date="2012" name="PLoS Pathog.">
        <title>Diverse lifestyles and strategies of plant pathogenesis encoded in the genomes of eighteen Dothideomycetes fungi.</title>
        <authorList>
            <person name="Ohm R.A."/>
            <person name="Feau N."/>
            <person name="Henrissat B."/>
            <person name="Schoch C.L."/>
            <person name="Horwitz B.A."/>
            <person name="Barry K.W."/>
            <person name="Condon B.J."/>
            <person name="Copeland A.C."/>
            <person name="Dhillon B."/>
            <person name="Glaser F."/>
            <person name="Hesse C.N."/>
            <person name="Kosti I."/>
            <person name="LaButti K."/>
            <person name="Lindquist E.A."/>
            <person name="Lucas S."/>
            <person name="Salamov A.A."/>
            <person name="Bradshaw R.E."/>
            <person name="Ciuffetti L."/>
            <person name="Hamelin R.C."/>
            <person name="Kema G.H.J."/>
            <person name="Lawrence C."/>
            <person name="Scott J.A."/>
            <person name="Spatafora J.W."/>
            <person name="Turgeon B.G."/>
            <person name="de Wit P.J.G.M."/>
            <person name="Zhong S."/>
            <person name="Goodwin S.B."/>
            <person name="Grigoriev I.V."/>
        </authorList>
    </citation>
    <scope>NUCLEOTIDE SEQUENCE [LARGE SCALE GENOMIC DNA]</scope>
    <source>
        <strain evidence="1 2">CIRAD86</strain>
    </source>
</reference>
<keyword evidence="2" id="KW-1185">Reference proteome</keyword>
<name>N1Q9W1_PSEFD</name>
<dbReference type="OrthoDB" id="5413827at2759"/>
<dbReference type="VEuPathDB" id="FungiDB:MYCFIDRAFT_213747"/>
<gene>
    <name evidence="1" type="ORF">MYCFIDRAFT_213747</name>
</gene>
<dbReference type="HOGENOM" id="CLU_980483_0_0_1"/>
<dbReference type="KEGG" id="pfj:MYCFIDRAFT_213747"/>
<proteinExistence type="predicted"/>
<dbReference type="PANTHER" id="PTHR42085">
    <property type="entry name" value="F-BOX DOMAIN-CONTAINING PROTEIN"/>
    <property type="match status" value="1"/>
</dbReference>
<organism evidence="1 2">
    <name type="scientific">Pseudocercospora fijiensis (strain CIRAD86)</name>
    <name type="common">Black leaf streak disease fungus</name>
    <name type="synonym">Mycosphaerella fijiensis</name>
    <dbReference type="NCBI Taxonomy" id="383855"/>
    <lineage>
        <taxon>Eukaryota</taxon>
        <taxon>Fungi</taxon>
        <taxon>Dikarya</taxon>
        <taxon>Ascomycota</taxon>
        <taxon>Pezizomycotina</taxon>
        <taxon>Dothideomycetes</taxon>
        <taxon>Dothideomycetidae</taxon>
        <taxon>Mycosphaerellales</taxon>
        <taxon>Mycosphaerellaceae</taxon>
        <taxon>Pseudocercospora</taxon>
    </lineage>
</organism>
<evidence type="ECO:0000313" key="1">
    <source>
        <dbReference type="EMBL" id="EME89644.1"/>
    </source>
</evidence>
<dbReference type="GeneID" id="19337952"/>
<dbReference type="eggNOG" id="ENOG502RKRV">
    <property type="taxonomic scope" value="Eukaryota"/>
</dbReference>
<dbReference type="Proteomes" id="UP000016932">
    <property type="component" value="Unassembled WGS sequence"/>
</dbReference>
<sequence>MDSSPLSRLPREIRDQIYHALFTSKYAVTLQSGHVQHPLTKTCRQIRQETLDMYYALTRFNAHLDDGPATPLAKWLTVLGPELTLILGKVNIWVSLRARDDRNIGDMHMLNGTLYGEDRTKELLNRDFNKDESYVLRPIGNWVFNRGWYLKDIILSLHSMGLGLSRLCIKNSSGANAPLKLTSDFAIVRLTKANQGEIFNDEYTEVNSLAKQFGLTERARENLILQLAAGERTVTLQERHRKLILEFGESAGTRLTSMRQVFTSESLADVDWAALSGGIEDSHD</sequence>
<dbReference type="EMBL" id="KB446555">
    <property type="protein sequence ID" value="EME89644.1"/>
    <property type="molecule type" value="Genomic_DNA"/>
</dbReference>